<evidence type="ECO:0000256" key="5">
    <source>
        <dbReference type="ARBA" id="ARBA00022840"/>
    </source>
</evidence>
<evidence type="ECO:0000313" key="12">
    <source>
        <dbReference type="EMBL" id="VYT00822.1"/>
    </source>
</evidence>
<dbReference type="GO" id="GO:0103016">
    <property type="term" value="F:tRNA-uridine 2-sulfurtransferase activity"/>
    <property type="evidence" value="ECO:0007669"/>
    <property type="project" value="UniProtKB-EC"/>
</dbReference>
<dbReference type="Pfam" id="PF03054">
    <property type="entry name" value="tRNA_Me_trans"/>
    <property type="match status" value="1"/>
</dbReference>
<sequence>MEKRVLLGMSGGVDSSTSLLLLQQQGYQVEGATFRLWKPDEESRAQGEREIESARQLCGKLGVPHHVIDWTQEFQTQVVDYFVGEYQKGRTPNPCVICNRTIKFSAFWNWAKERGFDYIATGHYARIGEEKGRYFLRKAACEKKDQSYFLYVASQEQLAHLLFPLGEYSKEEVRAMAAQHQLSVAKKPDSQDVCFIPDGEYGKFLAAYTGKKAPIGRFVDQAGNPLGEHLGLWNYTIGQRKGLGVTFGKPMFVEKIDPVTREITLGDNDALFRRELWVESPNWMAIPGLEAPRPAQIRIRSAHKAQPGMLYPLPDGSVRVEFQEPQRAITVGQSAVFYEGERVLGGGVIQR</sequence>
<name>A0A6N2T8F3_9FIRM</name>
<dbReference type="AlphaFoldDB" id="A0A6N2T8F3"/>
<accession>A0A6N2T8F3</accession>
<feature type="binding site" evidence="9">
    <location>
        <begin position="8"/>
        <end position="15"/>
    </location>
    <ligand>
        <name>ATP</name>
        <dbReference type="ChEBI" id="CHEBI:30616"/>
    </ligand>
</feature>
<dbReference type="PANTHER" id="PTHR11933:SF5">
    <property type="entry name" value="MITOCHONDRIAL TRNA-SPECIFIC 2-THIOURIDYLASE 1"/>
    <property type="match status" value="1"/>
</dbReference>
<comment type="similarity">
    <text evidence="9">Belongs to the MnmA/TRMU family.</text>
</comment>
<keyword evidence="2 9" id="KW-0808">Transferase</keyword>
<evidence type="ECO:0000259" key="11">
    <source>
        <dbReference type="Pfam" id="PF20259"/>
    </source>
</evidence>
<evidence type="ECO:0000256" key="1">
    <source>
        <dbReference type="ARBA" id="ARBA00022555"/>
    </source>
</evidence>
<dbReference type="NCBIfam" id="NF001138">
    <property type="entry name" value="PRK00143.1"/>
    <property type="match status" value="1"/>
</dbReference>
<feature type="domain" description="tRNA-specific 2-thiouridylase MnmA-like central" evidence="11">
    <location>
        <begin position="203"/>
        <end position="266"/>
    </location>
</feature>
<dbReference type="EMBL" id="CACRSL010000003">
    <property type="protein sequence ID" value="VYT00822.1"/>
    <property type="molecule type" value="Genomic_DNA"/>
</dbReference>
<feature type="site" description="Interaction with tRNA" evidence="9">
    <location>
        <position position="123"/>
    </location>
</feature>
<evidence type="ECO:0000256" key="3">
    <source>
        <dbReference type="ARBA" id="ARBA00022694"/>
    </source>
</evidence>
<evidence type="ECO:0000256" key="6">
    <source>
        <dbReference type="ARBA" id="ARBA00022884"/>
    </source>
</evidence>
<feature type="site" description="Interaction with tRNA" evidence="9">
    <location>
        <position position="333"/>
    </location>
</feature>
<evidence type="ECO:0000259" key="10">
    <source>
        <dbReference type="Pfam" id="PF20258"/>
    </source>
</evidence>
<dbReference type="InterPro" id="IPR004506">
    <property type="entry name" value="MnmA-like"/>
</dbReference>
<keyword evidence="3 9" id="KW-0819">tRNA processing</keyword>
<evidence type="ECO:0000256" key="2">
    <source>
        <dbReference type="ARBA" id="ARBA00022679"/>
    </source>
</evidence>
<protein>
    <recommendedName>
        <fullName evidence="9">tRNA-specific 2-thiouridylase MnmA</fullName>
        <ecNumber evidence="9">2.8.1.13</ecNumber>
    </recommendedName>
</protein>
<organism evidence="12">
    <name type="scientific">uncultured Anaerotruncus sp</name>
    <dbReference type="NCBI Taxonomy" id="905011"/>
    <lineage>
        <taxon>Bacteria</taxon>
        <taxon>Bacillati</taxon>
        <taxon>Bacillota</taxon>
        <taxon>Clostridia</taxon>
        <taxon>Eubacteriales</taxon>
        <taxon>Oscillospiraceae</taxon>
        <taxon>Anaerotruncus</taxon>
        <taxon>environmental samples</taxon>
    </lineage>
</organism>
<keyword evidence="5 9" id="KW-0067">ATP-binding</keyword>
<keyword evidence="6 9" id="KW-0694">RNA-binding</keyword>
<dbReference type="GO" id="GO:0002143">
    <property type="term" value="P:tRNA wobble position uridine thiolation"/>
    <property type="evidence" value="ECO:0007669"/>
    <property type="project" value="TreeGrafter"/>
</dbReference>
<gene>
    <name evidence="9 12" type="primary">mnmA</name>
    <name evidence="12" type="ORF">AULFYP135_01269</name>
</gene>
<dbReference type="InterPro" id="IPR046885">
    <property type="entry name" value="MnmA-like_C"/>
</dbReference>
<dbReference type="InterPro" id="IPR014729">
    <property type="entry name" value="Rossmann-like_a/b/a_fold"/>
</dbReference>
<keyword evidence="7" id="KW-1015">Disulfide bond</keyword>
<keyword evidence="9" id="KW-0963">Cytoplasm</keyword>
<dbReference type="Pfam" id="PF20259">
    <property type="entry name" value="tRNA_Me_trans_M"/>
    <property type="match status" value="1"/>
</dbReference>
<dbReference type="Gene3D" id="2.30.30.280">
    <property type="entry name" value="Adenine nucleotide alpha hydrolases-like domains"/>
    <property type="match status" value="1"/>
</dbReference>
<comment type="function">
    <text evidence="9">Catalyzes the 2-thiolation of uridine at the wobble position (U34) of tRNA, leading to the formation of s(2)U34.</text>
</comment>
<feature type="active site" description="Nucleophile" evidence="9">
    <location>
        <position position="98"/>
    </location>
</feature>
<feature type="region of interest" description="Interaction with tRNA" evidence="9">
    <location>
        <begin position="144"/>
        <end position="146"/>
    </location>
</feature>
<evidence type="ECO:0000256" key="9">
    <source>
        <dbReference type="HAMAP-Rule" id="MF_00144"/>
    </source>
</evidence>
<dbReference type="HAMAP" id="MF_00144">
    <property type="entry name" value="tRNA_thiouridyl_MnmA"/>
    <property type="match status" value="1"/>
</dbReference>
<evidence type="ECO:0000256" key="8">
    <source>
        <dbReference type="ARBA" id="ARBA00051542"/>
    </source>
</evidence>
<evidence type="ECO:0000256" key="4">
    <source>
        <dbReference type="ARBA" id="ARBA00022741"/>
    </source>
</evidence>
<dbReference type="InterPro" id="IPR046884">
    <property type="entry name" value="MnmA-like_central"/>
</dbReference>
<reference evidence="12" key="1">
    <citation type="submission" date="2019-11" db="EMBL/GenBank/DDBJ databases">
        <authorList>
            <person name="Feng L."/>
        </authorList>
    </citation>
    <scope>NUCLEOTIDE SEQUENCE</scope>
    <source>
        <strain evidence="12">AundefinedLFYP135</strain>
    </source>
</reference>
<dbReference type="NCBIfam" id="TIGR00420">
    <property type="entry name" value="trmU"/>
    <property type="match status" value="1"/>
</dbReference>
<proteinExistence type="inferred from homology"/>
<feature type="binding site" evidence="9">
    <location>
        <position position="34"/>
    </location>
    <ligand>
        <name>ATP</name>
        <dbReference type="ChEBI" id="CHEBI:30616"/>
    </ligand>
</feature>
<evidence type="ECO:0000256" key="7">
    <source>
        <dbReference type="ARBA" id="ARBA00023157"/>
    </source>
</evidence>
<feature type="active site" description="Cysteine persulfide intermediate" evidence="9">
    <location>
        <position position="194"/>
    </location>
</feature>
<dbReference type="CDD" id="cd01998">
    <property type="entry name" value="MnmA_TRMU-like"/>
    <property type="match status" value="1"/>
</dbReference>
<dbReference type="FunFam" id="3.40.50.620:FF:000115">
    <property type="entry name" value="tRNA-specific 2-thiouridylase MnmA"/>
    <property type="match status" value="1"/>
</dbReference>
<dbReference type="GO" id="GO:0005524">
    <property type="term" value="F:ATP binding"/>
    <property type="evidence" value="ECO:0007669"/>
    <property type="project" value="UniProtKB-KW"/>
</dbReference>
<comment type="caution">
    <text evidence="9">Lacks conserved residue(s) required for the propagation of feature annotation.</text>
</comment>
<dbReference type="GO" id="GO:0000049">
    <property type="term" value="F:tRNA binding"/>
    <property type="evidence" value="ECO:0007669"/>
    <property type="project" value="UniProtKB-KW"/>
</dbReference>
<dbReference type="GO" id="GO:0005737">
    <property type="term" value="C:cytoplasm"/>
    <property type="evidence" value="ECO:0007669"/>
    <property type="project" value="UniProtKB-SubCell"/>
</dbReference>
<dbReference type="SUPFAM" id="SSF52402">
    <property type="entry name" value="Adenine nucleotide alpha hydrolases-like"/>
    <property type="match status" value="1"/>
</dbReference>
<comment type="catalytic activity">
    <reaction evidence="8 9">
        <text>S-sulfanyl-L-cysteinyl-[protein] + uridine(34) in tRNA + AH2 + ATP = 2-thiouridine(34) in tRNA + L-cysteinyl-[protein] + A + AMP + diphosphate + H(+)</text>
        <dbReference type="Rhea" id="RHEA:47032"/>
        <dbReference type="Rhea" id="RHEA-COMP:10131"/>
        <dbReference type="Rhea" id="RHEA-COMP:11726"/>
        <dbReference type="Rhea" id="RHEA-COMP:11727"/>
        <dbReference type="Rhea" id="RHEA-COMP:11728"/>
        <dbReference type="ChEBI" id="CHEBI:13193"/>
        <dbReference type="ChEBI" id="CHEBI:15378"/>
        <dbReference type="ChEBI" id="CHEBI:17499"/>
        <dbReference type="ChEBI" id="CHEBI:29950"/>
        <dbReference type="ChEBI" id="CHEBI:30616"/>
        <dbReference type="ChEBI" id="CHEBI:33019"/>
        <dbReference type="ChEBI" id="CHEBI:61963"/>
        <dbReference type="ChEBI" id="CHEBI:65315"/>
        <dbReference type="ChEBI" id="CHEBI:87170"/>
        <dbReference type="ChEBI" id="CHEBI:456215"/>
        <dbReference type="EC" id="2.8.1.13"/>
    </reaction>
</comment>
<feature type="binding site" evidence="9">
    <location>
        <position position="122"/>
    </location>
    <ligand>
        <name>ATP</name>
        <dbReference type="ChEBI" id="CHEBI:30616"/>
    </ligand>
</feature>
<keyword evidence="4 9" id="KW-0547">Nucleotide-binding</keyword>
<keyword evidence="1 9" id="KW-0820">tRNA-binding</keyword>
<dbReference type="Gene3D" id="3.40.50.620">
    <property type="entry name" value="HUPs"/>
    <property type="match status" value="1"/>
</dbReference>
<dbReference type="EC" id="2.8.1.13" evidence="9"/>
<dbReference type="PANTHER" id="PTHR11933">
    <property type="entry name" value="TRNA 5-METHYLAMINOMETHYL-2-THIOURIDYLATE -METHYLTRANSFERASE"/>
    <property type="match status" value="1"/>
</dbReference>
<dbReference type="InterPro" id="IPR023382">
    <property type="entry name" value="MnmA-like_central_sf"/>
</dbReference>
<dbReference type="Gene3D" id="2.40.30.10">
    <property type="entry name" value="Translation factors"/>
    <property type="match status" value="1"/>
</dbReference>
<dbReference type="Pfam" id="PF20258">
    <property type="entry name" value="tRNA_Me_trans_C"/>
    <property type="match status" value="1"/>
</dbReference>
<comment type="subcellular location">
    <subcellularLocation>
        <location evidence="9">Cytoplasm</location>
    </subcellularLocation>
</comment>
<feature type="domain" description="tRNA-specific 2-thiouridylase MnmA-like C-terminal" evidence="10">
    <location>
        <begin position="274"/>
        <end position="349"/>
    </location>
</feature>